<evidence type="ECO:0000313" key="3">
    <source>
        <dbReference type="EMBL" id="PHJ24830.1"/>
    </source>
</evidence>
<sequence length="536" mass="60239">MQGEKEGEERRGQEEEETIQRRRRMREKEEGLPSSSHSSFAPPLPCCPSSSDYSPMVSPYPLTSHHPPQHQSLFLQAGLASDQGDKHHLLLKRSSLLSSGASPPSKQDGQIKMMREKDRAPSSSDSPEQQRDDRVSSTQPEKRLLTLQHEAEEEERRYLEMLYRQQHEQSQKFSRPMKQGEREREDERVTNAFSKSSSSASSFTPSYVHSPEPPCTAAALPQTQSTHFFPPSYSSSSSLLPLSDSSRQREGEQLYHLTTTTTTASHPSHPLQLSSSSSSYLPVQRGEPGVGPLHYQQEEGQSQFSSDPSRNLVNYLQENSLSTSLLPLHGSSSSLRKEEGGRQGEDSSRCLVPMAPSSSTGFDPKLFRRSMDALTRFDFSSAFEEHKEFLFKTLLANPGVIQQEKEKAGRKEIIYHTGHRRLVYGSGLQKFQASNACQYVLFVNGDLRITTPDQSQIYHFAEQNILQYTLPDGTKFNRFADGQREVQYPDGHIQILFANGVTKEIFLNKAEEITFPDGNKQLKSPPADSSQEPQAV</sequence>
<comment type="caution">
    <text evidence="3">The sequence shown here is derived from an EMBL/GenBank/DDBJ whole genome shotgun (WGS) entry which is preliminary data.</text>
</comment>
<gene>
    <name evidence="3" type="ORF">CSUI_001314</name>
</gene>
<dbReference type="Gene3D" id="2.60.450.20">
    <property type="match status" value="1"/>
</dbReference>
<feature type="compositionally biased region" description="Low complexity" evidence="2">
    <location>
        <begin position="230"/>
        <end position="245"/>
    </location>
</feature>
<feature type="compositionally biased region" description="Basic and acidic residues" evidence="2">
    <location>
        <begin position="335"/>
        <end position="348"/>
    </location>
</feature>
<dbReference type="InterPro" id="IPR026581">
    <property type="entry name" value="TCP10L/CENPJ"/>
</dbReference>
<feature type="region of interest" description="Disordered" evidence="2">
    <location>
        <begin position="325"/>
        <end position="355"/>
    </location>
</feature>
<feature type="compositionally biased region" description="Low complexity" evidence="2">
    <location>
        <begin position="92"/>
        <end position="102"/>
    </location>
</feature>
<evidence type="ECO:0000313" key="4">
    <source>
        <dbReference type="Proteomes" id="UP000221165"/>
    </source>
</evidence>
<feature type="compositionally biased region" description="Low complexity" evidence="2">
    <location>
        <begin position="325"/>
        <end position="334"/>
    </location>
</feature>
<protein>
    <submittedName>
        <fullName evidence="3">T-complex protein 10 c-terminus protein</fullName>
    </submittedName>
</protein>
<dbReference type="OrthoDB" id="332776at2759"/>
<feature type="compositionally biased region" description="Polar residues" evidence="2">
    <location>
        <begin position="527"/>
        <end position="536"/>
    </location>
</feature>
<evidence type="ECO:0000256" key="2">
    <source>
        <dbReference type="SAM" id="MobiDB-lite"/>
    </source>
</evidence>
<dbReference type="RefSeq" id="XP_067926502.1">
    <property type="nucleotide sequence ID" value="XM_068061520.1"/>
</dbReference>
<feature type="compositionally biased region" description="Low complexity" evidence="2">
    <location>
        <begin position="192"/>
        <end position="203"/>
    </location>
</feature>
<feature type="region of interest" description="Disordered" evidence="2">
    <location>
        <begin position="1"/>
        <end position="150"/>
    </location>
</feature>
<organism evidence="3 4">
    <name type="scientific">Cystoisospora suis</name>
    <dbReference type="NCBI Taxonomy" id="483139"/>
    <lineage>
        <taxon>Eukaryota</taxon>
        <taxon>Sar</taxon>
        <taxon>Alveolata</taxon>
        <taxon>Apicomplexa</taxon>
        <taxon>Conoidasida</taxon>
        <taxon>Coccidia</taxon>
        <taxon>Eucoccidiorida</taxon>
        <taxon>Eimeriorina</taxon>
        <taxon>Sarcocystidae</taxon>
        <taxon>Cystoisospora</taxon>
    </lineage>
</organism>
<comment type="similarity">
    <text evidence="1">Belongs to the TCP10 family.</text>
</comment>
<dbReference type="EMBL" id="MIGC01000517">
    <property type="protein sequence ID" value="PHJ24830.1"/>
    <property type="molecule type" value="Genomic_DNA"/>
</dbReference>
<feature type="region of interest" description="Disordered" evidence="2">
    <location>
        <begin position="164"/>
        <end position="309"/>
    </location>
</feature>
<dbReference type="PANTHER" id="PTHR10331">
    <property type="entry name" value="T COMPLEX PROTEIN 10"/>
    <property type="match status" value="1"/>
</dbReference>
<accession>A0A2C6KXX8</accession>
<reference evidence="3 4" key="1">
    <citation type="journal article" date="2017" name="Int. J. Parasitol.">
        <title>The genome of the protozoan parasite Cystoisospora suis and a reverse vaccinology approach to identify vaccine candidates.</title>
        <authorList>
            <person name="Palmieri N."/>
            <person name="Shrestha A."/>
            <person name="Ruttkowski B."/>
            <person name="Beck T."/>
            <person name="Vogl C."/>
            <person name="Tomley F."/>
            <person name="Blake D.P."/>
            <person name="Joachim A."/>
        </authorList>
    </citation>
    <scope>NUCLEOTIDE SEQUENCE [LARGE SCALE GENOMIC DNA]</scope>
    <source>
        <strain evidence="3 4">Wien I</strain>
    </source>
</reference>
<keyword evidence="4" id="KW-1185">Reference proteome</keyword>
<evidence type="ECO:0000256" key="1">
    <source>
        <dbReference type="ARBA" id="ARBA00005627"/>
    </source>
</evidence>
<feature type="compositionally biased region" description="Basic and acidic residues" evidence="2">
    <location>
        <begin position="178"/>
        <end position="189"/>
    </location>
</feature>
<feature type="compositionally biased region" description="Basic and acidic residues" evidence="2">
    <location>
        <begin position="1"/>
        <end position="13"/>
    </location>
</feature>
<dbReference type="InterPro" id="IPR047002">
    <property type="entry name" value="Tcp10_C_sf"/>
</dbReference>
<dbReference type="VEuPathDB" id="ToxoDB:CSUI_001314"/>
<dbReference type="GeneID" id="94424731"/>
<dbReference type="AlphaFoldDB" id="A0A2C6KXX8"/>
<feature type="compositionally biased region" description="Basic and acidic residues" evidence="2">
    <location>
        <begin position="128"/>
        <end position="144"/>
    </location>
</feature>
<feature type="region of interest" description="Disordered" evidence="2">
    <location>
        <begin position="516"/>
        <end position="536"/>
    </location>
</feature>
<name>A0A2C6KXX8_9APIC</name>
<dbReference type="Proteomes" id="UP000221165">
    <property type="component" value="Unassembled WGS sequence"/>
</dbReference>
<feature type="compositionally biased region" description="Polar residues" evidence="2">
    <location>
        <begin position="298"/>
        <end position="309"/>
    </location>
</feature>
<proteinExistence type="inferred from homology"/>
<dbReference type="PANTHER" id="PTHR10331:SF6">
    <property type="entry name" value="SPINDLE ASSEMBLY ABNORMAL 4"/>
    <property type="match status" value="1"/>
</dbReference>
<feature type="compositionally biased region" description="Low complexity" evidence="2">
    <location>
        <begin position="258"/>
        <end position="279"/>
    </location>
</feature>